<sequence>MREGEPVRIEGGEPACWLQRVCPDCGALTEQPGVTCWRCGRRLEDSEDESGA</sequence>
<evidence type="ECO:0000313" key="1">
    <source>
        <dbReference type="EMBL" id="MBK0329983.1"/>
    </source>
</evidence>
<comment type="caution">
    <text evidence="1">The sequence shown here is derived from an EMBL/GenBank/DDBJ whole genome shotgun (WGS) entry which is preliminary data.</text>
</comment>
<name>A0ABS1B5R2_9MICO</name>
<dbReference type="RefSeq" id="WP_200500652.1">
    <property type="nucleotide sequence ID" value="NZ_JAEDAJ010000001.1"/>
</dbReference>
<organism evidence="1 2">
    <name type="scientific">Brachybacterium halotolerans</name>
    <dbReference type="NCBI Taxonomy" id="2795215"/>
    <lineage>
        <taxon>Bacteria</taxon>
        <taxon>Bacillati</taxon>
        <taxon>Actinomycetota</taxon>
        <taxon>Actinomycetes</taxon>
        <taxon>Micrococcales</taxon>
        <taxon>Dermabacteraceae</taxon>
        <taxon>Brachybacterium</taxon>
    </lineage>
</organism>
<keyword evidence="2" id="KW-1185">Reference proteome</keyword>
<protein>
    <submittedName>
        <fullName evidence="1">Uncharacterized protein</fullName>
    </submittedName>
</protein>
<dbReference type="Proteomes" id="UP000612352">
    <property type="component" value="Unassembled WGS sequence"/>
</dbReference>
<evidence type="ECO:0000313" key="2">
    <source>
        <dbReference type="Proteomes" id="UP000612352"/>
    </source>
</evidence>
<reference evidence="1 2" key="1">
    <citation type="submission" date="2020-12" db="EMBL/GenBank/DDBJ databases">
        <title>Brachybacterium sp. MASK1Z-5, whole genome shotgun sequence.</title>
        <authorList>
            <person name="Tuo L."/>
        </authorList>
    </citation>
    <scope>NUCLEOTIDE SEQUENCE [LARGE SCALE GENOMIC DNA]</scope>
    <source>
        <strain evidence="1 2">MASK1Z-5</strain>
    </source>
</reference>
<dbReference type="EMBL" id="JAEDAJ010000001">
    <property type="protein sequence ID" value="MBK0329983.1"/>
    <property type="molecule type" value="Genomic_DNA"/>
</dbReference>
<proteinExistence type="predicted"/>
<accession>A0ABS1B5R2</accession>
<gene>
    <name evidence="1" type="ORF">I8D64_01000</name>
</gene>